<name>A0A9E7MSL5_9CAUD</name>
<evidence type="ECO:0000313" key="2">
    <source>
        <dbReference type="Proteomes" id="UP001056576"/>
    </source>
</evidence>
<protein>
    <submittedName>
        <fullName evidence="1">Uncharacterized protein</fullName>
    </submittedName>
</protein>
<reference evidence="1 2" key="1">
    <citation type="submission" date="2022-05" db="EMBL/GenBank/DDBJ databases">
        <authorList>
            <person name="Friedrich I."/>
            <person name="Poehlein A."/>
            <person name="Schneider D."/>
            <person name="Hertel R."/>
            <person name="Daniel R."/>
        </authorList>
    </citation>
    <scope>NUCLEOTIDE SEQUENCE [LARGE SCALE GENOMIC DNA]</scope>
</reference>
<organism evidence="1 2">
    <name type="scientific">Brevundimonas phage vB_BpoS-Kikimora</name>
    <dbReference type="NCBI Taxonomy" id="2948601"/>
    <lineage>
        <taxon>Viruses</taxon>
        <taxon>Duplodnaviria</taxon>
        <taxon>Heunggongvirae</taxon>
        <taxon>Uroviricota</taxon>
        <taxon>Caudoviricetes</taxon>
        <taxon>Jeanschmidtviridae</taxon>
        <taxon>Kikimoravirus</taxon>
        <taxon>Kikimoravirus kikimora</taxon>
    </lineage>
</organism>
<dbReference type="Proteomes" id="UP001056576">
    <property type="component" value="Segment"/>
</dbReference>
<dbReference type="EMBL" id="ON529857">
    <property type="protein sequence ID" value="USN15302.1"/>
    <property type="molecule type" value="Genomic_DNA"/>
</dbReference>
<proteinExistence type="predicted"/>
<evidence type="ECO:0000313" key="1">
    <source>
        <dbReference type="EMBL" id="USN15302.1"/>
    </source>
</evidence>
<gene>
    <name evidence="1" type="ORF">KIKIMORA_01560</name>
</gene>
<sequence length="77" mass="9071">MHFPEPIETRLAFLRLPLSQQLIRKAEAAERRARELENCMWMGDEHPMQAHLDDAAMYRQAAAVALRDENRRRPKES</sequence>
<keyword evidence="2" id="KW-1185">Reference proteome</keyword>
<accession>A0A9E7MSL5</accession>